<evidence type="ECO:0000256" key="1">
    <source>
        <dbReference type="ARBA" id="ARBA00004613"/>
    </source>
</evidence>
<feature type="domain" description="CUB" evidence="18">
    <location>
        <begin position="181"/>
        <end position="289"/>
    </location>
</feature>
<dbReference type="InterPro" id="IPR035914">
    <property type="entry name" value="Sperma_CUB_dom_sf"/>
</dbReference>
<keyword evidence="2" id="KW-0964">Secreted</keyword>
<feature type="compositionally biased region" description="Low complexity" evidence="16">
    <location>
        <begin position="663"/>
        <end position="678"/>
    </location>
</feature>
<sequence>MSKECKRFGTEGSMQGEREREGERETEGKCESGGREVKRRELKGRSQRHILFSNHSSVPCVTLLIIFLLSAQGTAWPYDYRFLYNYCPGPEWTVMCRGCCEYDVIHCKCPLQGTPVGYAVPCCRNAANECDPCIIHPGCSIFENCKRCNNGTWGPRDDFFVKGQYCAECRPGWSGGDCLTCGGVIHKRQGHLVLESYPTNARCEWTLKVDRPFTIDLRFMMLSLEFEHSCQYDYVEVRDGESLNSRVIGRYCGNERPPPIKSTGNSLHILFVSDGYKNFDGFFAIFQESSECISSPCLHDGTCIVDSSHSFHCACLAGYTGKRCEHVLECRRPLIPAHGTAEYLDVRVGGHAVFQCDPGYTLNGFRMATCLLDGSWSTPSPQCVPDQSCSIPPKPEHGDHFLVYGPNDVLIAIQYFCYNLYNLNGEPQRTCLDNNTWSGTAPTCIKEMDIIPAVDHEQSKGKHKPTGQDEVGHAKNKTSLQEKENESKTDIKPQKPTSGKDNVGQDVKFGEDKGIDIGSNFVKEKPKLENKDADSGINTIGKNEAGEDKDTLKLFDKDAHPDTGKKVGSPSKELGMEFVDIVLIDNRMASNHTTKDDKTKDGGIDKGQKRTNGPQYTILSLTEDEQENILYEIDTIHRQNNTEFVNSNDIEDNLTLLQETEQPPTATASNNSTAITPTLSKTTDKMEMMVKPMEKVQVDPVNETMTTKQESQQNTETGEGEGRPCLRLPPLYNGYNKLVPGLLPETVEFFCNQSYALSGSSRRMCQPNGTWSGTQPICIRACREPKVSVLVKQRVLPPHILSRKTPVHKFYSSSGVTNFLREVQPSQTPFSAHLPPLSEGFHHIYTHIEYECMSPFYQHFGSARRTCLKMGKWSGRHVSCSPVCGKLTNFDPRNPSETNWPWLAAIYRLPAASKLGKLSVSRTKEANIELMEEESDMDGWQLVCSGALVNQRSVVVAAHCVTELGKLYPLDTAKIRVVLGKQYRSDLRVTKGLQRLRVSSIALHPNYDPLVLDSDVAILKLLDKARIGEHVLPICLPDIRETVEDSRQKMVTGWSLLPDQKPGNSEKARVGRVVLGDIVHCEQQYANNGVPISVSENMLCGRQGSEAEQSNICPADTGGILVLPPVSSGSSLTPPHGQDSREWKLLGLVSFGYDSLNCNPELYTVYTHVANFVNFIEENMT</sequence>
<keyword evidence="17" id="KW-0472">Membrane</keyword>
<name>A0ABR3L4W6_9TELE</name>
<dbReference type="SMART" id="SM00042">
    <property type="entry name" value="CUB"/>
    <property type="match status" value="1"/>
</dbReference>
<evidence type="ECO:0000256" key="14">
    <source>
        <dbReference type="PROSITE-ProRule" id="PRU00076"/>
    </source>
</evidence>
<evidence type="ECO:0000256" key="8">
    <source>
        <dbReference type="ARBA" id="ARBA00023157"/>
    </source>
</evidence>
<feature type="disulfide bond" evidence="15">
    <location>
        <begin position="356"/>
        <end position="383"/>
    </location>
</feature>
<comment type="subcellular location">
    <subcellularLocation>
        <location evidence="1">Secreted</location>
    </subcellularLocation>
</comment>
<dbReference type="CDD" id="cd00033">
    <property type="entry name" value="CCP"/>
    <property type="match status" value="3"/>
</dbReference>
<comment type="function">
    <text evidence="10">May play a role in regeneration of skeletal muscle.</text>
</comment>
<feature type="region of interest" description="Disordered" evidence="16">
    <location>
        <begin position="702"/>
        <end position="724"/>
    </location>
</feature>
<dbReference type="PRINTS" id="PR00722">
    <property type="entry name" value="CHYMOTRYPSIN"/>
</dbReference>
<feature type="region of interest" description="Disordered" evidence="16">
    <location>
        <begin position="590"/>
        <end position="612"/>
    </location>
</feature>
<dbReference type="InterPro" id="IPR001314">
    <property type="entry name" value="Peptidase_S1A"/>
</dbReference>
<feature type="compositionally biased region" description="Basic and acidic residues" evidence="16">
    <location>
        <begin position="593"/>
        <end position="608"/>
    </location>
</feature>
<evidence type="ECO:0000259" key="19">
    <source>
        <dbReference type="PROSITE" id="PS50026"/>
    </source>
</evidence>
<dbReference type="SUPFAM" id="SSF57196">
    <property type="entry name" value="EGF/Laminin"/>
    <property type="match status" value="1"/>
</dbReference>
<dbReference type="PROSITE" id="PS50923">
    <property type="entry name" value="SUSHI"/>
    <property type="match status" value="3"/>
</dbReference>
<keyword evidence="23" id="KW-1185">Reference proteome</keyword>
<evidence type="ECO:0000256" key="10">
    <source>
        <dbReference type="ARBA" id="ARBA00037622"/>
    </source>
</evidence>
<dbReference type="PROSITE" id="PS01180">
    <property type="entry name" value="CUB"/>
    <property type="match status" value="1"/>
</dbReference>
<dbReference type="CDD" id="cd00190">
    <property type="entry name" value="Tryp_SPc"/>
    <property type="match status" value="1"/>
</dbReference>
<dbReference type="SUPFAM" id="SSF50494">
    <property type="entry name" value="Trypsin-like serine proteases"/>
    <property type="match status" value="1"/>
</dbReference>
<dbReference type="InterPro" id="IPR000436">
    <property type="entry name" value="Sushi_SCR_CCP_dom"/>
</dbReference>
<dbReference type="InterPro" id="IPR000859">
    <property type="entry name" value="CUB_dom"/>
</dbReference>
<dbReference type="Pfam" id="PF00089">
    <property type="entry name" value="Trypsin"/>
    <property type="match status" value="1"/>
</dbReference>
<dbReference type="InterPro" id="IPR009003">
    <property type="entry name" value="Peptidase_S1_PA"/>
</dbReference>
<feature type="compositionally biased region" description="Basic and acidic residues" evidence="16">
    <location>
        <begin position="455"/>
        <end position="473"/>
    </location>
</feature>
<evidence type="ECO:0000256" key="7">
    <source>
        <dbReference type="ARBA" id="ARBA00022737"/>
    </source>
</evidence>
<keyword evidence="8 14" id="KW-1015">Disulfide bond</keyword>
<comment type="caution">
    <text evidence="22">The sequence shown here is derived from an EMBL/GenBank/DDBJ whole genome shotgun (WGS) entry which is preliminary data.</text>
</comment>
<feature type="compositionally biased region" description="Basic and acidic residues" evidence="16">
    <location>
        <begin position="480"/>
        <end position="493"/>
    </location>
</feature>
<keyword evidence="4" id="KW-0721">Serine protease homolog</keyword>
<feature type="domain" description="Sushi" evidence="21">
    <location>
        <begin position="723"/>
        <end position="780"/>
    </location>
</feature>
<evidence type="ECO:0000256" key="17">
    <source>
        <dbReference type="SAM" id="Phobius"/>
    </source>
</evidence>
<dbReference type="SMART" id="SM00181">
    <property type="entry name" value="EGF"/>
    <property type="match status" value="2"/>
</dbReference>
<keyword evidence="17" id="KW-1133">Transmembrane helix</keyword>
<evidence type="ECO:0000313" key="23">
    <source>
        <dbReference type="Proteomes" id="UP001558613"/>
    </source>
</evidence>
<dbReference type="Gene3D" id="2.10.70.10">
    <property type="entry name" value="Complement Module, domain 1"/>
    <property type="match status" value="4"/>
</dbReference>
<evidence type="ECO:0000256" key="12">
    <source>
        <dbReference type="ARBA" id="ARBA00041872"/>
    </source>
</evidence>
<dbReference type="PANTHER" id="PTHR24254">
    <property type="entry name" value="PROTHROMBIN"/>
    <property type="match status" value="1"/>
</dbReference>
<evidence type="ECO:0000313" key="22">
    <source>
        <dbReference type="EMBL" id="KAL1247076.1"/>
    </source>
</evidence>
<dbReference type="Proteomes" id="UP001558613">
    <property type="component" value="Unassembled WGS sequence"/>
</dbReference>
<feature type="region of interest" description="Disordered" evidence="16">
    <location>
        <begin position="455"/>
        <end position="511"/>
    </location>
</feature>
<dbReference type="PROSITE" id="PS00022">
    <property type="entry name" value="EGF_1"/>
    <property type="match status" value="1"/>
</dbReference>
<feature type="transmembrane region" description="Helical" evidence="17">
    <location>
        <begin position="49"/>
        <end position="71"/>
    </location>
</feature>
<gene>
    <name evidence="22" type="ORF">QQF64_022452</name>
</gene>
<feature type="domain" description="Sushi" evidence="21">
    <location>
        <begin position="387"/>
        <end position="446"/>
    </location>
</feature>
<feature type="disulfide bond" evidence="15">
    <location>
        <begin position="417"/>
        <end position="444"/>
    </location>
</feature>
<dbReference type="EMBL" id="JAYMGO010000025">
    <property type="protein sequence ID" value="KAL1247076.1"/>
    <property type="molecule type" value="Genomic_DNA"/>
</dbReference>
<dbReference type="PROSITE" id="PS01186">
    <property type="entry name" value="EGF_2"/>
    <property type="match status" value="1"/>
</dbReference>
<feature type="compositionally biased region" description="Basic and acidic residues" evidence="16">
    <location>
        <begin position="16"/>
        <end position="35"/>
    </location>
</feature>
<evidence type="ECO:0000256" key="5">
    <source>
        <dbReference type="ARBA" id="ARBA00022659"/>
    </source>
</evidence>
<evidence type="ECO:0000256" key="15">
    <source>
        <dbReference type="PROSITE-ProRule" id="PRU00302"/>
    </source>
</evidence>
<keyword evidence="5 15" id="KW-0768">Sushi</keyword>
<feature type="domain" description="Peptidase S1" evidence="20">
    <location>
        <begin position="882"/>
        <end position="1181"/>
    </location>
</feature>
<dbReference type="Gene3D" id="2.10.25.10">
    <property type="entry name" value="Laminin"/>
    <property type="match status" value="1"/>
</dbReference>
<evidence type="ECO:0000256" key="6">
    <source>
        <dbReference type="ARBA" id="ARBA00022729"/>
    </source>
</evidence>
<dbReference type="SMART" id="SM00020">
    <property type="entry name" value="Tryp_SPc"/>
    <property type="match status" value="1"/>
</dbReference>
<dbReference type="SMART" id="SM00179">
    <property type="entry name" value="EGF_CA"/>
    <property type="match status" value="1"/>
</dbReference>
<dbReference type="Gene3D" id="2.40.10.10">
    <property type="entry name" value="Trypsin-like serine proteases"/>
    <property type="match status" value="2"/>
</dbReference>
<dbReference type="Gene3D" id="2.60.120.290">
    <property type="entry name" value="Spermadhesin, CUB domain"/>
    <property type="match status" value="1"/>
</dbReference>
<dbReference type="InterPro" id="IPR035976">
    <property type="entry name" value="Sushi/SCR/CCP_sf"/>
</dbReference>
<dbReference type="PANTHER" id="PTHR24254:SF9">
    <property type="entry name" value="INACTIVE SERINE PROTEASE PAMR1"/>
    <property type="match status" value="1"/>
</dbReference>
<evidence type="ECO:0000259" key="20">
    <source>
        <dbReference type="PROSITE" id="PS50240"/>
    </source>
</evidence>
<evidence type="ECO:0000259" key="18">
    <source>
        <dbReference type="PROSITE" id="PS01180"/>
    </source>
</evidence>
<evidence type="ECO:0000259" key="21">
    <source>
        <dbReference type="PROSITE" id="PS50923"/>
    </source>
</evidence>
<evidence type="ECO:0000256" key="9">
    <source>
        <dbReference type="ARBA" id="ARBA00023180"/>
    </source>
</evidence>
<evidence type="ECO:0000256" key="16">
    <source>
        <dbReference type="SAM" id="MobiDB-lite"/>
    </source>
</evidence>
<organism evidence="22 23">
    <name type="scientific">Cirrhinus molitorella</name>
    <name type="common">mud carp</name>
    <dbReference type="NCBI Taxonomy" id="172907"/>
    <lineage>
        <taxon>Eukaryota</taxon>
        <taxon>Metazoa</taxon>
        <taxon>Chordata</taxon>
        <taxon>Craniata</taxon>
        <taxon>Vertebrata</taxon>
        <taxon>Euteleostomi</taxon>
        <taxon>Actinopterygii</taxon>
        <taxon>Neopterygii</taxon>
        <taxon>Teleostei</taxon>
        <taxon>Ostariophysi</taxon>
        <taxon>Cypriniformes</taxon>
        <taxon>Cyprinidae</taxon>
        <taxon>Labeoninae</taxon>
        <taxon>Labeonini</taxon>
        <taxon>Cirrhinus</taxon>
    </lineage>
</organism>
<comment type="caution">
    <text evidence="14">Lacks conserved residue(s) required for the propagation of feature annotation.</text>
</comment>
<keyword evidence="7" id="KW-0677">Repeat</keyword>
<feature type="region of interest" description="Disordered" evidence="16">
    <location>
        <begin position="1"/>
        <end position="35"/>
    </location>
</feature>
<proteinExistence type="predicted"/>
<protein>
    <recommendedName>
        <fullName evidence="11">Inactive serine protease PAMR1</fullName>
    </recommendedName>
    <alternativeName>
        <fullName evidence="13">Peptidase domain-containing protein associated with muscle regeneration 1</fullName>
    </alternativeName>
    <alternativeName>
        <fullName evidence="12">Regeneration-associated muscle protease homolog</fullName>
    </alternativeName>
</protein>
<dbReference type="SUPFAM" id="SSF57535">
    <property type="entry name" value="Complement control module/SCR domain"/>
    <property type="match status" value="4"/>
</dbReference>
<dbReference type="PROSITE" id="PS50026">
    <property type="entry name" value="EGF_3"/>
    <property type="match status" value="1"/>
</dbReference>
<dbReference type="InterPro" id="IPR000742">
    <property type="entry name" value="EGF"/>
</dbReference>
<feature type="disulfide bond" evidence="14">
    <location>
        <begin position="315"/>
        <end position="324"/>
    </location>
</feature>
<evidence type="ECO:0000256" key="11">
    <source>
        <dbReference type="ARBA" id="ARBA00040464"/>
    </source>
</evidence>
<dbReference type="InterPro" id="IPR001254">
    <property type="entry name" value="Trypsin_dom"/>
</dbReference>
<dbReference type="SMART" id="SM00032">
    <property type="entry name" value="CCP"/>
    <property type="match status" value="4"/>
</dbReference>
<keyword evidence="9" id="KW-0325">Glycoprotein</keyword>
<feature type="region of interest" description="Disordered" evidence="16">
    <location>
        <begin position="662"/>
        <end position="682"/>
    </location>
</feature>
<dbReference type="Pfam" id="PF00431">
    <property type="entry name" value="CUB"/>
    <property type="match status" value="1"/>
</dbReference>
<dbReference type="InterPro" id="IPR043504">
    <property type="entry name" value="Peptidase_S1_PA_chymotrypsin"/>
</dbReference>
<dbReference type="CDD" id="cd00054">
    <property type="entry name" value="EGF_CA"/>
    <property type="match status" value="1"/>
</dbReference>
<dbReference type="SUPFAM" id="SSF49854">
    <property type="entry name" value="Spermadhesin, CUB domain"/>
    <property type="match status" value="1"/>
</dbReference>
<reference evidence="22 23" key="1">
    <citation type="submission" date="2023-09" db="EMBL/GenBank/DDBJ databases">
        <authorList>
            <person name="Wang M."/>
        </authorList>
    </citation>
    <scope>NUCLEOTIDE SEQUENCE [LARGE SCALE GENOMIC DNA]</scope>
    <source>
        <strain evidence="22">GT-2023</strain>
        <tissue evidence="22">Liver</tissue>
    </source>
</reference>
<dbReference type="InterPro" id="IPR001881">
    <property type="entry name" value="EGF-like_Ca-bd_dom"/>
</dbReference>
<evidence type="ECO:0000256" key="13">
    <source>
        <dbReference type="ARBA" id="ARBA00042985"/>
    </source>
</evidence>
<accession>A0ABR3L4W6</accession>
<dbReference type="Pfam" id="PF00084">
    <property type="entry name" value="Sushi"/>
    <property type="match status" value="3"/>
</dbReference>
<feature type="compositionally biased region" description="Polar residues" evidence="16">
    <location>
        <begin position="703"/>
        <end position="717"/>
    </location>
</feature>
<dbReference type="InterPro" id="IPR051659">
    <property type="entry name" value="Serine_Protease_S1-Domain"/>
</dbReference>
<evidence type="ECO:0000256" key="4">
    <source>
        <dbReference type="ARBA" id="ARBA00022542"/>
    </source>
</evidence>
<feature type="disulfide bond" evidence="15">
    <location>
        <begin position="751"/>
        <end position="778"/>
    </location>
</feature>
<keyword evidence="3 14" id="KW-0245">EGF-like domain</keyword>
<dbReference type="CDD" id="cd00041">
    <property type="entry name" value="CUB"/>
    <property type="match status" value="1"/>
</dbReference>
<evidence type="ECO:0000256" key="3">
    <source>
        <dbReference type="ARBA" id="ARBA00022536"/>
    </source>
</evidence>
<keyword evidence="17" id="KW-0812">Transmembrane</keyword>
<keyword evidence="6" id="KW-0732">Signal</keyword>
<dbReference type="PROSITE" id="PS50240">
    <property type="entry name" value="TRYPSIN_DOM"/>
    <property type="match status" value="1"/>
</dbReference>
<feature type="domain" description="EGF-like" evidence="19">
    <location>
        <begin position="288"/>
        <end position="325"/>
    </location>
</feature>
<feature type="domain" description="Sushi" evidence="21">
    <location>
        <begin position="328"/>
        <end position="385"/>
    </location>
</feature>
<evidence type="ECO:0000256" key="2">
    <source>
        <dbReference type="ARBA" id="ARBA00022525"/>
    </source>
</evidence>
<dbReference type="Pfam" id="PF00008">
    <property type="entry name" value="EGF"/>
    <property type="match status" value="1"/>
</dbReference>